<keyword evidence="2" id="KW-1185">Reference proteome</keyword>
<dbReference type="STRING" id="1499687.BN1080_03166"/>
<protein>
    <submittedName>
        <fullName evidence="1">2-keto-4-pentenoate hydratase</fullName>
    </submittedName>
</protein>
<dbReference type="PANTHER" id="PTHR30143">
    <property type="entry name" value="ACID HYDRATASE"/>
    <property type="match status" value="1"/>
</dbReference>
<dbReference type="AlphaFoldDB" id="A0A098ES59"/>
<accession>A0A098ES59</accession>
<dbReference type="InterPro" id="IPR050772">
    <property type="entry name" value="Hydratase-Decarb/MhpD_sf"/>
</dbReference>
<gene>
    <name evidence="1" type="primary">mhpD</name>
    <name evidence="1" type="ORF">BN1080_03166</name>
</gene>
<dbReference type="OrthoDB" id="9792137at2"/>
<dbReference type="PANTHER" id="PTHR30143:SF0">
    <property type="entry name" value="2-KETO-4-PENTENOATE HYDRATASE"/>
    <property type="match status" value="1"/>
</dbReference>
<reference evidence="1 2" key="1">
    <citation type="submission" date="2014-09" db="EMBL/GenBank/DDBJ databases">
        <authorList>
            <person name="Urmite Genomes Urmite Genomes"/>
        </authorList>
    </citation>
    <scope>NUCLEOTIDE SEQUENCE [LARGE SCALE GENOMIC DNA]</scope>
    <source>
        <strain evidence="1 2">ES2</strain>
    </source>
</reference>
<name>A0A098ES59_9BACL</name>
<sequence length="259" mass="28226">MEQFDLNDQRLADTLFEAYIQNKPLSKDQIPAFLEKEKAYGIQHALTAKKAEAANEELKGYKISLTSKETQELFNSETPLYGALTSPAISGGTIELTAMSSPLIELELIFIAQEDLSAEDSVEAILQKTLVAPGIEVPDSRFEDWFPHLSLGQVIADSAVAGKIVIGKPKEGVRFADLDDIQGRLTFNGEEIASDSSKAVLEHPVYAVKWLAEELAKHGLAIKKGMAISSGTFILPKKLEKGLYTASYEGIGEVSLKVI</sequence>
<dbReference type="Proteomes" id="UP000043699">
    <property type="component" value="Unassembled WGS sequence"/>
</dbReference>
<evidence type="ECO:0000313" key="2">
    <source>
        <dbReference type="Proteomes" id="UP000043699"/>
    </source>
</evidence>
<dbReference type="Gene3D" id="3.90.850.10">
    <property type="entry name" value="Fumarylacetoacetase-like, C-terminal domain"/>
    <property type="match status" value="1"/>
</dbReference>
<dbReference type="EMBL" id="CCXS01000001">
    <property type="protein sequence ID" value="CEG24146.1"/>
    <property type="molecule type" value="Genomic_DNA"/>
</dbReference>
<dbReference type="InterPro" id="IPR036663">
    <property type="entry name" value="Fumarylacetoacetase_C_sf"/>
</dbReference>
<evidence type="ECO:0000313" key="1">
    <source>
        <dbReference type="EMBL" id="CEG24146.1"/>
    </source>
</evidence>
<dbReference type="GO" id="GO:0005737">
    <property type="term" value="C:cytoplasm"/>
    <property type="evidence" value="ECO:0007669"/>
    <property type="project" value="TreeGrafter"/>
</dbReference>
<proteinExistence type="predicted"/>
<dbReference type="RefSeq" id="WP_110925667.1">
    <property type="nucleotide sequence ID" value="NZ_CCXS01000001.1"/>
</dbReference>
<dbReference type="SUPFAM" id="SSF56529">
    <property type="entry name" value="FAH"/>
    <property type="match status" value="1"/>
</dbReference>
<organism evidence="1 2">
    <name type="scientific">Planococcus massiliensis</name>
    <dbReference type="NCBI Taxonomy" id="1499687"/>
    <lineage>
        <taxon>Bacteria</taxon>
        <taxon>Bacillati</taxon>
        <taxon>Bacillota</taxon>
        <taxon>Bacilli</taxon>
        <taxon>Bacillales</taxon>
        <taxon>Caryophanaceae</taxon>
        <taxon>Planococcus</taxon>
    </lineage>
</organism>
<dbReference type="GO" id="GO:0008684">
    <property type="term" value="F:2-oxopent-4-enoate hydratase activity"/>
    <property type="evidence" value="ECO:0007669"/>
    <property type="project" value="TreeGrafter"/>
</dbReference>